<accession>A0A873WAG9</accession>
<organism evidence="1 2">
    <name type="scientific">Synechococcus phage S-H9-1</name>
    <dbReference type="NCBI Taxonomy" id="2783674"/>
    <lineage>
        <taxon>Viruses</taxon>
        <taxon>Duplodnaviria</taxon>
        <taxon>Heunggongvirae</taxon>
        <taxon>Uroviricota</taxon>
        <taxon>Caudoviricetes</taxon>
        <taxon>Pantevenvirales</taxon>
        <taxon>Kyanoviridae</taxon>
        <taxon>Scyllavirus</taxon>
        <taxon>Scyllavirus aitchnine</taxon>
    </lineage>
</organism>
<dbReference type="KEGG" id="vg:77945728"/>
<reference evidence="1" key="1">
    <citation type="submission" date="2020-10" db="EMBL/GenBank/DDBJ databases">
        <title>The Isolation and Genome Sequence of a Novel Cyanophage S-H9-1 from the Yellow Sea, China.</title>
        <authorList>
            <person name="Jiang T."/>
        </authorList>
    </citation>
    <scope>NUCLEOTIDE SEQUENCE</scope>
</reference>
<evidence type="ECO:0000313" key="1">
    <source>
        <dbReference type="EMBL" id="QPB08129.1"/>
    </source>
</evidence>
<dbReference type="Proteomes" id="UP000663288">
    <property type="component" value="Segment"/>
</dbReference>
<proteinExistence type="predicted"/>
<dbReference type="EMBL" id="MW117966">
    <property type="protein sequence ID" value="QPB08129.1"/>
    <property type="molecule type" value="Genomic_DNA"/>
</dbReference>
<name>A0A873WAG9_9CAUD</name>
<protein>
    <submittedName>
        <fullName evidence="1">Uncharacterized protein</fullName>
    </submittedName>
</protein>
<dbReference type="RefSeq" id="YP_010669545.1">
    <property type="nucleotide sequence ID" value="NC_070961.1"/>
</dbReference>
<dbReference type="GeneID" id="77945728"/>
<sequence>MDTQTDWRYSDERMVLRAEVFLKLKKYFKLKTTKHLYEFCHDWVSQGNQTTEGAEEAFLQYLQEVTL</sequence>
<keyword evidence="2" id="KW-1185">Reference proteome</keyword>
<evidence type="ECO:0000313" key="2">
    <source>
        <dbReference type="Proteomes" id="UP000663288"/>
    </source>
</evidence>